<comment type="caution">
    <text evidence="1">The sequence shown here is derived from an EMBL/GenBank/DDBJ whole genome shotgun (WGS) entry which is preliminary data.</text>
</comment>
<name>A0A922T8U2_9HYPH</name>
<accession>A0A922T8U2</accession>
<organism evidence="1 2">
    <name type="scientific">Pseudorhizobium pelagicum</name>
    <dbReference type="NCBI Taxonomy" id="1509405"/>
    <lineage>
        <taxon>Bacteria</taxon>
        <taxon>Pseudomonadati</taxon>
        <taxon>Pseudomonadota</taxon>
        <taxon>Alphaproteobacteria</taxon>
        <taxon>Hyphomicrobiales</taxon>
        <taxon>Rhizobiaceae</taxon>
        <taxon>Rhizobium/Agrobacterium group</taxon>
        <taxon>Pseudorhizobium</taxon>
    </lineage>
</organism>
<dbReference type="AlphaFoldDB" id="A0A922T8U2"/>
<dbReference type="Proteomes" id="UP000052167">
    <property type="component" value="Unassembled WGS sequence"/>
</dbReference>
<keyword evidence="2" id="KW-1185">Reference proteome</keyword>
<gene>
    <name evidence="1" type="ORF">GV68_08535</name>
</gene>
<evidence type="ECO:0000313" key="2">
    <source>
        <dbReference type="Proteomes" id="UP000052167"/>
    </source>
</evidence>
<protein>
    <submittedName>
        <fullName evidence="1">Uncharacterized protein</fullName>
    </submittedName>
</protein>
<sequence>MTQLITLDDMKKAMPSKKNVITQEAVDIINASRTDPEFQGESLLQTASVYEAVLKGTRASVTEYLNAIRFCAYMMTNGSSYTKAYSKVFAERDFVKNRVNLDHDDPKYGELTSAASRYRRTKLVSDILTASQMPLDLLFTGERYKAIGVLANIMQKGKYDRDKINAAKELLAATKGPDNMKVELDLGVKESSAVAQLNDQLAEIAGRSLKHLQAGSTDLNELGGMKVKDSDIIDGEYSSDE</sequence>
<evidence type="ECO:0000313" key="1">
    <source>
        <dbReference type="EMBL" id="KEQ05567.1"/>
    </source>
</evidence>
<reference evidence="1 2" key="1">
    <citation type="submission" date="2014-06" db="EMBL/GenBank/DDBJ databases">
        <title>Rhizobium pelagicum/R2-400B4.</title>
        <authorList>
            <person name="Kimes N.E."/>
            <person name="Lopez-Perez M."/>
        </authorList>
    </citation>
    <scope>NUCLEOTIDE SEQUENCE [LARGE SCALE GENOMIC DNA]</scope>
    <source>
        <strain evidence="1 2">R2-400B4</strain>
    </source>
</reference>
<proteinExistence type="predicted"/>
<dbReference type="RefSeq" id="WP_037189704.1">
    <property type="nucleotide sequence ID" value="NZ_JOKJ01000019.1"/>
</dbReference>
<dbReference type="EMBL" id="JOKJ01000019">
    <property type="protein sequence ID" value="KEQ05567.1"/>
    <property type="molecule type" value="Genomic_DNA"/>
</dbReference>